<dbReference type="Gene3D" id="3.40.30.10">
    <property type="entry name" value="Glutaredoxin"/>
    <property type="match status" value="1"/>
</dbReference>
<dbReference type="InterPro" id="IPR013766">
    <property type="entry name" value="Thioredoxin_domain"/>
</dbReference>
<dbReference type="InterPro" id="IPR001258">
    <property type="entry name" value="NHL_repeat"/>
</dbReference>
<keyword evidence="2" id="KW-0677">Repeat</keyword>
<keyword evidence="3" id="KW-0813">Transport</keyword>
<gene>
    <name evidence="5" type="ORF">DIC75_07735</name>
</gene>
<keyword evidence="6" id="KW-1185">Reference proteome</keyword>
<dbReference type="InterPro" id="IPR011042">
    <property type="entry name" value="6-blade_b-propeller_TolB-like"/>
</dbReference>
<evidence type="ECO:0000259" key="4">
    <source>
        <dbReference type="PROSITE" id="PS51352"/>
    </source>
</evidence>
<sequence>MKPMAAPDFPPGLEWLNIDRPLSVRDLSGRIVLLSFSTFACSNCTRLVPEIRQLEEKFPDLVILEIHSPGLESGAVAGNFREAVHRAGVEHPVAIDRDHLLWQAFGVRDWPTFVLIDPAGNVVGKTAGEGLYGRLHPKIERIAGEFGERGLLEKGRLQSRTGPETAREGSLYRPGKIAADNAGMRLFISDSGHHRIVVADRDGKILETIGTGTAGNTDGSFAEAAFYLPGGLAFDEEAGILYVADTGNHTIRMVSWPDRRVATAAGTGLSAPSPDEGGPGTDVALNAPQDLALLDGYLYVAMAGANQVWRMDLATHEIEPYAGSGREGLVDGPLGEAAFAGPAGIVTDGEALYVADSGASAIRRIKRGMVETRIGHSPDDFGDLDTIAGMARIHQPMGIASREGSLYIADTYNHKIKQFDPETGWVLTRVGSGVRGYRDGLSGDAKLNEPNGLVDFAGLWYIADTGNHAVRVYDPVRHVVSTLALWK</sequence>
<evidence type="ECO:0000313" key="5">
    <source>
        <dbReference type="EMBL" id="MCM2466204.1"/>
    </source>
</evidence>
<evidence type="ECO:0000256" key="2">
    <source>
        <dbReference type="ARBA" id="ARBA00022737"/>
    </source>
</evidence>
<dbReference type="EMBL" id="QFDM01000002">
    <property type="protein sequence ID" value="MCM2466204.1"/>
    <property type="molecule type" value="Genomic_DNA"/>
</dbReference>
<dbReference type="Pfam" id="PF13905">
    <property type="entry name" value="Thioredoxin_8"/>
    <property type="match status" value="1"/>
</dbReference>
<dbReference type="InterPro" id="IPR012336">
    <property type="entry name" value="Thioredoxin-like_fold"/>
</dbReference>
<feature type="domain" description="Thioredoxin" evidence="4">
    <location>
        <begin position="1"/>
        <end position="144"/>
    </location>
</feature>
<dbReference type="InterPro" id="IPR036249">
    <property type="entry name" value="Thioredoxin-like_sf"/>
</dbReference>
<name>A0ABD4TGZ5_9EURY</name>
<keyword evidence="3" id="KW-0249">Electron transport</keyword>
<dbReference type="RefSeq" id="WP_250987465.1">
    <property type="nucleotide sequence ID" value="NZ_QFDM01000002.1"/>
</dbReference>
<proteinExistence type="inferred from homology"/>
<protein>
    <recommendedName>
        <fullName evidence="4">Thioredoxin domain-containing protein</fullName>
    </recommendedName>
</protein>
<dbReference type="Gene3D" id="2.120.10.30">
    <property type="entry name" value="TolB, C-terminal domain"/>
    <property type="match status" value="3"/>
</dbReference>
<dbReference type="Pfam" id="PF01436">
    <property type="entry name" value="NHL"/>
    <property type="match status" value="1"/>
</dbReference>
<dbReference type="PANTHER" id="PTHR46388:SF2">
    <property type="entry name" value="NHL REPEAT-CONTAINING PROTEIN 2"/>
    <property type="match status" value="1"/>
</dbReference>
<dbReference type="Proteomes" id="UP001523230">
    <property type="component" value="Unassembled WGS sequence"/>
</dbReference>
<evidence type="ECO:0000256" key="3">
    <source>
        <dbReference type="ARBA" id="ARBA00022982"/>
    </source>
</evidence>
<comment type="caution">
    <text evidence="5">The sequence shown here is derived from an EMBL/GenBank/DDBJ whole genome shotgun (WGS) entry which is preliminary data.</text>
</comment>
<dbReference type="PANTHER" id="PTHR46388">
    <property type="entry name" value="NHL REPEAT-CONTAINING PROTEIN 2"/>
    <property type="match status" value="1"/>
</dbReference>
<accession>A0ABD4TGZ5</accession>
<dbReference type="SUPFAM" id="SSF52833">
    <property type="entry name" value="Thioredoxin-like"/>
    <property type="match status" value="1"/>
</dbReference>
<dbReference type="AlphaFoldDB" id="A0ABD4TGZ5"/>
<evidence type="ECO:0000256" key="1">
    <source>
        <dbReference type="ARBA" id="ARBA00007787"/>
    </source>
</evidence>
<comment type="similarity">
    <text evidence="1">Belongs to the glutaredoxin family.</text>
</comment>
<dbReference type="PROSITE" id="PS51352">
    <property type="entry name" value="THIOREDOXIN_2"/>
    <property type="match status" value="1"/>
</dbReference>
<dbReference type="SUPFAM" id="SSF63825">
    <property type="entry name" value="YWTD domain"/>
    <property type="match status" value="1"/>
</dbReference>
<evidence type="ECO:0000313" key="6">
    <source>
        <dbReference type="Proteomes" id="UP001523230"/>
    </source>
</evidence>
<reference evidence="5 6" key="1">
    <citation type="submission" date="2018-05" db="EMBL/GenBank/DDBJ databases">
        <title>Isolation and characterization of genus Methanoculleus species and their viruses from deep sea marine sediment offshore southwestern Taiwan.</title>
        <authorList>
            <person name="Wei W.-H."/>
            <person name="Chen W.-C."/>
            <person name="Lai M.-C."/>
            <person name="Chen S.-C."/>
        </authorList>
    </citation>
    <scope>NUCLEOTIDE SEQUENCE [LARGE SCALE GENOMIC DNA]</scope>
    <source>
        <strain evidence="5 6">CWC-02</strain>
    </source>
</reference>
<organism evidence="5 6">
    <name type="scientific">Methanoculleus oceani</name>
    <dbReference type="NCBI Taxonomy" id="2184756"/>
    <lineage>
        <taxon>Archaea</taxon>
        <taxon>Methanobacteriati</taxon>
        <taxon>Methanobacteriota</taxon>
        <taxon>Stenosarchaea group</taxon>
        <taxon>Methanomicrobia</taxon>
        <taxon>Methanomicrobiales</taxon>
        <taxon>Methanomicrobiaceae</taxon>
        <taxon>Methanoculleus</taxon>
    </lineage>
</organism>